<feature type="transmembrane region" description="Helical" evidence="8">
    <location>
        <begin position="259"/>
        <end position="281"/>
    </location>
</feature>
<organism evidence="10 11">
    <name type="scientific">Mycobacterium hippophais</name>
    <dbReference type="NCBI Taxonomy" id="3016340"/>
    <lineage>
        <taxon>Bacteria</taxon>
        <taxon>Bacillati</taxon>
        <taxon>Actinomycetota</taxon>
        <taxon>Actinomycetes</taxon>
        <taxon>Mycobacteriales</taxon>
        <taxon>Mycobacteriaceae</taxon>
        <taxon>Mycobacterium</taxon>
    </lineage>
</organism>
<keyword evidence="4 8" id="KW-0812">Transmembrane</keyword>
<dbReference type="InterPro" id="IPR036259">
    <property type="entry name" value="MFS_trans_sf"/>
</dbReference>
<dbReference type="InterPro" id="IPR011701">
    <property type="entry name" value="MFS"/>
</dbReference>
<dbReference type="Gene3D" id="1.20.1720.10">
    <property type="entry name" value="Multidrug resistance protein D"/>
    <property type="match status" value="1"/>
</dbReference>
<dbReference type="Proteomes" id="UP001142153">
    <property type="component" value="Unassembled WGS sequence"/>
</dbReference>
<feature type="compositionally biased region" description="Basic and acidic residues" evidence="7">
    <location>
        <begin position="507"/>
        <end position="516"/>
    </location>
</feature>
<evidence type="ECO:0000313" key="11">
    <source>
        <dbReference type="Proteomes" id="UP001142153"/>
    </source>
</evidence>
<name>A0ABT4PZZ5_9MYCO</name>
<comment type="caution">
    <text evidence="10">The sequence shown here is derived from an EMBL/GenBank/DDBJ whole genome shotgun (WGS) entry which is preliminary data.</text>
</comment>
<feature type="transmembrane region" description="Helical" evidence="8">
    <location>
        <begin position="73"/>
        <end position="92"/>
    </location>
</feature>
<feature type="transmembrane region" description="Helical" evidence="8">
    <location>
        <begin position="301"/>
        <end position="318"/>
    </location>
</feature>
<accession>A0ABT4PZZ5</accession>
<dbReference type="InterPro" id="IPR020846">
    <property type="entry name" value="MFS_dom"/>
</dbReference>
<dbReference type="EMBL" id="JAPZPY010000015">
    <property type="protein sequence ID" value="MCZ8382093.1"/>
    <property type="molecule type" value="Genomic_DNA"/>
</dbReference>
<reference evidence="10" key="1">
    <citation type="submission" date="2022-12" db="EMBL/GenBank/DDBJ databases">
        <authorList>
            <person name="Deng Y."/>
            <person name="Zhang Y.-Q."/>
        </authorList>
    </citation>
    <scope>NUCLEOTIDE SEQUENCE</scope>
    <source>
        <strain evidence="10">CPCC 205372</strain>
    </source>
</reference>
<proteinExistence type="predicted"/>
<evidence type="ECO:0000256" key="8">
    <source>
        <dbReference type="SAM" id="Phobius"/>
    </source>
</evidence>
<gene>
    <name evidence="10" type="ORF">O6P37_24810</name>
</gene>
<feature type="domain" description="Major facilitator superfamily (MFS) profile" evidence="9">
    <location>
        <begin position="7"/>
        <end position="491"/>
    </location>
</feature>
<evidence type="ECO:0000313" key="10">
    <source>
        <dbReference type="EMBL" id="MCZ8382093.1"/>
    </source>
</evidence>
<protein>
    <submittedName>
        <fullName evidence="10">MFS transporter</fullName>
    </submittedName>
</protein>
<sequence length="529" mass="54149">MSRRWFALGILTLAVLLIGIDGTVLALATPFISRDLGATATEILWIGDIYSFVLASLLITMGSLGDRIGQRRLLLFGAIGFGAVSALTAYAPTAELLIAGRALQGVAGATLAPATLALIRTIFAEPRERSLAVGIWAATFSAGAALGPVLGGVLLEHFWWGSVFLINVPVMVMLVVGGVLLLPEHRNPHPGPWDLPSVGLSMAGILAVVYAIKETAAHGFRIDGALAAVLGAAALTWFVRRQLRLPSPLIDVRLFANRAFSGVVGANLLSVLGLSGLVFFLSQFFQLVKGYGPLQAGLAEVPAAVAATVFGVLAGVAVRYLSRRAVLTAGLTMVGLAMATLTLIRPDTPYPQLGVTLFIVGVGLGLAFTVASDVILASVPKERAGAAAAVSETAYELGMALGIAVLGSIVTGVYRGFIVPPGIPAAAAAHAQDSLAAAVQVSEGLPAGQGDALRTAAQEAFTSGLAFASGVGAVLMLVSALGVWLLLRSAPLPGQAEVGVLDDPSVHGDAGGHRGVDAAGRTELCNRDS</sequence>
<evidence type="ECO:0000256" key="1">
    <source>
        <dbReference type="ARBA" id="ARBA00004651"/>
    </source>
</evidence>
<feature type="transmembrane region" description="Helical" evidence="8">
    <location>
        <begin position="397"/>
        <end position="417"/>
    </location>
</feature>
<keyword evidence="11" id="KW-1185">Reference proteome</keyword>
<dbReference type="PROSITE" id="PS50850">
    <property type="entry name" value="MFS"/>
    <property type="match status" value="1"/>
</dbReference>
<feature type="transmembrane region" description="Helical" evidence="8">
    <location>
        <begin position="465"/>
        <end position="487"/>
    </location>
</feature>
<evidence type="ECO:0000256" key="2">
    <source>
        <dbReference type="ARBA" id="ARBA00022448"/>
    </source>
</evidence>
<evidence type="ECO:0000256" key="4">
    <source>
        <dbReference type="ARBA" id="ARBA00022692"/>
    </source>
</evidence>
<dbReference type="RefSeq" id="WP_269896576.1">
    <property type="nucleotide sequence ID" value="NZ_JAPZPY010000015.1"/>
</dbReference>
<evidence type="ECO:0000259" key="9">
    <source>
        <dbReference type="PROSITE" id="PS50850"/>
    </source>
</evidence>
<comment type="subcellular location">
    <subcellularLocation>
        <location evidence="1">Cell membrane</location>
        <topology evidence="1">Multi-pass membrane protein</topology>
    </subcellularLocation>
</comment>
<keyword evidence="2" id="KW-0813">Transport</keyword>
<feature type="transmembrane region" description="Helical" evidence="8">
    <location>
        <begin position="131"/>
        <end position="151"/>
    </location>
</feature>
<keyword evidence="3" id="KW-1003">Cell membrane</keyword>
<dbReference type="CDD" id="cd17321">
    <property type="entry name" value="MFS_MMR_MDR_like"/>
    <property type="match status" value="1"/>
</dbReference>
<feature type="transmembrane region" description="Helical" evidence="8">
    <location>
        <begin position="356"/>
        <end position="376"/>
    </location>
</feature>
<evidence type="ECO:0000256" key="3">
    <source>
        <dbReference type="ARBA" id="ARBA00022475"/>
    </source>
</evidence>
<feature type="transmembrane region" description="Helical" evidence="8">
    <location>
        <begin position="42"/>
        <end position="61"/>
    </location>
</feature>
<dbReference type="Gene3D" id="1.20.1250.20">
    <property type="entry name" value="MFS general substrate transporter like domains"/>
    <property type="match status" value="1"/>
</dbReference>
<feature type="transmembrane region" description="Helical" evidence="8">
    <location>
        <begin position="98"/>
        <end position="119"/>
    </location>
</feature>
<keyword evidence="5 8" id="KW-1133">Transmembrane helix</keyword>
<evidence type="ECO:0000256" key="5">
    <source>
        <dbReference type="ARBA" id="ARBA00022989"/>
    </source>
</evidence>
<dbReference type="PANTHER" id="PTHR42718:SF47">
    <property type="entry name" value="METHYL VIOLOGEN RESISTANCE PROTEIN SMVA"/>
    <property type="match status" value="1"/>
</dbReference>
<feature type="transmembrane region" description="Helical" evidence="8">
    <location>
        <begin position="193"/>
        <end position="212"/>
    </location>
</feature>
<feature type="transmembrane region" description="Helical" evidence="8">
    <location>
        <begin position="218"/>
        <end position="239"/>
    </location>
</feature>
<dbReference type="PANTHER" id="PTHR42718">
    <property type="entry name" value="MAJOR FACILITATOR SUPERFAMILY MULTIDRUG TRANSPORTER MFSC"/>
    <property type="match status" value="1"/>
</dbReference>
<dbReference type="SUPFAM" id="SSF103473">
    <property type="entry name" value="MFS general substrate transporter"/>
    <property type="match status" value="1"/>
</dbReference>
<evidence type="ECO:0000256" key="6">
    <source>
        <dbReference type="ARBA" id="ARBA00023136"/>
    </source>
</evidence>
<feature type="transmembrane region" description="Helical" evidence="8">
    <location>
        <begin position="325"/>
        <end position="344"/>
    </location>
</feature>
<evidence type="ECO:0000256" key="7">
    <source>
        <dbReference type="SAM" id="MobiDB-lite"/>
    </source>
</evidence>
<dbReference type="Pfam" id="PF07690">
    <property type="entry name" value="MFS_1"/>
    <property type="match status" value="1"/>
</dbReference>
<feature type="region of interest" description="Disordered" evidence="7">
    <location>
        <begin position="507"/>
        <end position="529"/>
    </location>
</feature>
<keyword evidence="6 8" id="KW-0472">Membrane</keyword>
<feature type="transmembrane region" description="Helical" evidence="8">
    <location>
        <begin position="157"/>
        <end position="181"/>
    </location>
</feature>